<organism evidence="2 3">
    <name type="scientific">Litoreibacter roseus</name>
    <dbReference type="NCBI Taxonomy" id="2601869"/>
    <lineage>
        <taxon>Bacteria</taxon>
        <taxon>Pseudomonadati</taxon>
        <taxon>Pseudomonadota</taxon>
        <taxon>Alphaproteobacteria</taxon>
        <taxon>Rhodobacterales</taxon>
        <taxon>Roseobacteraceae</taxon>
        <taxon>Litoreibacter</taxon>
    </lineage>
</organism>
<accession>A0A6N6JNB9</accession>
<dbReference type="GO" id="GO:0016829">
    <property type="term" value="F:lyase activity"/>
    <property type="evidence" value="ECO:0007669"/>
    <property type="project" value="UniProtKB-KW"/>
</dbReference>
<dbReference type="SUPFAM" id="SSF51569">
    <property type="entry name" value="Aldolase"/>
    <property type="match status" value="1"/>
</dbReference>
<dbReference type="RefSeq" id="WP_159810646.1">
    <property type="nucleotide sequence ID" value="NZ_BLJE01000007.1"/>
</dbReference>
<evidence type="ECO:0008006" key="4">
    <source>
        <dbReference type="Google" id="ProtNLM"/>
    </source>
</evidence>
<sequence length="323" mass="35493">MILSAQENQHPSPVALSGGVIISLITPRHVSPTVAGDIVSEQVQRLHHIEGVTGFLIKAREPNGVRLNNQDVSFLLRAVKEKLARGKLLIADLGFLTSDTAQNAAGWTHAGANALMTTLNIQAVETADISQIAGIVEQTHLLERMRLPVILNETRREFRRFDAYKRNLQHAVAKADNVVGVFFGYDDRTSAYDENYYAIKAMDRPVACFTGSETALFHNLNTGADGVVSKLAFIAPHEVVALFRASRSARFFDAQVMHNKLSPLVELVGNRPPPEREAVFYAIAKRRGLLGSTEPDGEDLQLDPATIRRIDETLEAVALIPID</sequence>
<dbReference type="Pfam" id="PF00701">
    <property type="entry name" value="DHDPS"/>
    <property type="match status" value="1"/>
</dbReference>
<protein>
    <recommendedName>
        <fullName evidence="4">Dihydrodipicolinate synthase family protein</fullName>
    </recommendedName>
</protein>
<name>A0A6N6JNB9_9RHOB</name>
<dbReference type="EMBL" id="BLJE01000007">
    <property type="protein sequence ID" value="GFE67039.1"/>
    <property type="molecule type" value="Genomic_DNA"/>
</dbReference>
<proteinExistence type="predicted"/>
<evidence type="ECO:0000256" key="1">
    <source>
        <dbReference type="ARBA" id="ARBA00023239"/>
    </source>
</evidence>
<dbReference type="SMART" id="SM01130">
    <property type="entry name" value="DHDPS"/>
    <property type="match status" value="1"/>
</dbReference>
<dbReference type="InterPro" id="IPR013785">
    <property type="entry name" value="Aldolase_TIM"/>
</dbReference>
<comment type="caution">
    <text evidence="2">The sequence shown here is derived from an EMBL/GenBank/DDBJ whole genome shotgun (WGS) entry which is preliminary data.</text>
</comment>
<dbReference type="OrthoDB" id="9796205at2"/>
<reference evidence="2 3" key="1">
    <citation type="submission" date="2019-12" db="EMBL/GenBank/DDBJ databases">
        <title>Litoreibacter badius sp. nov., a novel bacteriochlorophyll a-containing bacterium in the genus Litoreibacter.</title>
        <authorList>
            <person name="Kanamuro M."/>
            <person name="Takabe Y."/>
            <person name="Mori K."/>
            <person name="Takaichi S."/>
            <person name="Hanada S."/>
        </authorList>
    </citation>
    <scope>NUCLEOTIDE SEQUENCE [LARGE SCALE GENOMIC DNA]</scope>
    <source>
        <strain evidence="2 3">K6</strain>
    </source>
</reference>
<gene>
    <name evidence="2" type="ORF">KIN_41130</name>
</gene>
<keyword evidence="3" id="KW-1185">Reference proteome</keyword>
<dbReference type="AlphaFoldDB" id="A0A6N6JNB9"/>
<dbReference type="Proteomes" id="UP000436822">
    <property type="component" value="Unassembled WGS sequence"/>
</dbReference>
<evidence type="ECO:0000313" key="3">
    <source>
        <dbReference type="Proteomes" id="UP000436822"/>
    </source>
</evidence>
<dbReference type="Gene3D" id="3.20.20.70">
    <property type="entry name" value="Aldolase class I"/>
    <property type="match status" value="1"/>
</dbReference>
<dbReference type="InterPro" id="IPR002220">
    <property type="entry name" value="DapA-like"/>
</dbReference>
<evidence type="ECO:0000313" key="2">
    <source>
        <dbReference type="EMBL" id="GFE67039.1"/>
    </source>
</evidence>
<keyword evidence="1" id="KW-0456">Lyase</keyword>